<keyword evidence="2" id="KW-0812">Transmembrane</keyword>
<accession>A0ABM5ZU96</accession>
<dbReference type="PRINTS" id="PR00313">
    <property type="entry name" value="CABNDNGRPT"/>
</dbReference>
<dbReference type="Gene3D" id="2.150.10.10">
    <property type="entry name" value="Serralysin-like metalloprotease, C-terminal"/>
    <property type="match status" value="1"/>
</dbReference>
<name>A0ABM5ZU96_9PSED</name>
<keyword evidence="2" id="KW-0472">Membrane</keyword>
<evidence type="ECO:0000313" key="4">
    <source>
        <dbReference type="Proteomes" id="UP000075187"/>
    </source>
</evidence>
<proteinExistence type="predicted"/>
<sequence length="1151" mass="126755">MTLMNQPIHPLRADRPSAPIKISDPTGQSDQAIRNSPSHSGKKPGLADLDALFGPLRIGEYSVSRQTLQALGGRVNGQPLSPTTTYFAEPDQAFIDALEFDTVQMEQRMRSVPSPENHQIPPLLYEIVTQRSPDAAPLMREMPTGEFADAMNKINHLLNATQRLDIRRDPLPEYLPDWVDKAKSRGMTSMGVGMQAYGLYSAYIGAIDALKKGDTHEALINVGGGAAEITSLGVEYALSKSGEQMLRQGSMAFEQFGRTSMGKWLCRGAGLIASVLTLPFDIYVAIKSFNDAAKTQGKEAQDLYVTGGLSVFSGALSLALGCAALAGFQAAGPVGIAAAAIMIVGAKIYGAVRAVDDIDDYIELTVNERWRAGWFAFTGQDQDKALMDRLLIARTTADYAKALKTRSLNWLNSEFRETVDVIVNGRFEVTLQPSRLYRYQWDKDKGETPCTLENLPVIKDTDDSYDAREGLPDSDYVVSITASDPAKGVFWNLGGGHDTVQGIQEKPNFFSYTTGRKTLSGGNRNDSFVFQSASEALSYDPIRASELSGGDGIDLLWLQGTHRHLDHVLAPPRHLGYDIDLKNGKLSLRPVNPMSEPVLHSTLESIEKVETLAGATNRVIGSDQADSIAANGNDHVDAGAGNDQISVRGLHVTVDGGRGSDTYYLDPMSLKVSITEDGLEPSKVYLGVSMEAIQRWFIRDNALVIESLRDDDPRSPRRELILENAYRPLDGKRILHHDKWAFITQDGFHLQPDWPGEIPQHGDLPISVTLLTSGIPKASPVQINDHPHVLAARAQSHYFVSRQTRRAALIAPKDSLPSHSTVYVDFDSEEIVSVRATYVVSITEMEAFTFLDYDNVHFTLTFAGGARLSLHANVTGSQDRKTDMGAGNMAAGWAMNHPLTLVMRDGVSYHLDFPRNDYLEDAKNPGYRVIESRASLRERAGRYLFVSPSVSKRSLKNTPQRVDFLATEHNATYWLEGRSASYELFLASNLSIRLSTADADARLSGSSTWLIHTHLLQEKVTLRDLSINNDLIKIGSVHLHLPDSNDPGLPLETVEVAISSGNRYRINALFEVIGLCAADARAYPTIDALVQDVIDHQRRDELESNDVQILNLRLRDGDSDRIFYNVATDSWRLASDPSRVISIEHLSIVKE</sequence>
<gene>
    <name evidence="3" type="ORF">AWU82_17020</name>
</gene>
<dbReference type="Proteomes" id="UP000075187">
    <property type="component" value="Chromosome"/>
</dbReference>
<protein>
    <submittedName>
        <fullName evidence="3">Uncharacterized protein</fullName>
    </submittedName>
</protein>
<feature type="transmembrane region" description="Helical" evidence="2">
    <location>
        <begin position="264"/>
        <end position="286"/>
    </location>
</feature>
<reference evidence="3" key="1">
    <citation type="submission" date="2017-12" db="EMBL/GenBank/DDBJ databases">
        <title>Pseudomonas sp. MS586 complete sequence.</title>
        <authorList>
            <person name="Lu S."/>
            <person name="Deng P."/>
        </authorList>
    </citation>
    <scope>NUCLEOTIDE SEQUENCE</scope>
    <source>
        <strain evidence="3">MS586</strain>
    </source>
</reference>
<dbReference type="EMBL" id="CP014205">
    <property type="protein sequence ID" value="AMQ87141.2"/>
    <property type="molecule type" value="Genomic_DNA"/>
</dbReference>
<evidence type="ECO:0000256" key="2">
    <source>
        <dbReference type="SAM" id="Phobius"/>
    </source>
</evidence>
<evidence type="ECO:0000256" key="1">
    <source>
        <dbReference type="SAM" id="MobiDB-lite"/>
    </source>
</evidence>
<keyword evidence="4" id="KW-1185">Reference proteome</keyword>
<organism evidence="3 4">
    <name type="scientific">Pseudomonas glycinae</name>
    <dbReference type="NCBI Taxonomy" id="1785145"/>
    <lineage>
        <taxon>Bacteria</taxon>
        <taxon>Pseudomonadati</taxon>
        <taxon>Pseudomonadota</taxon>
        <taxon>Gammaproteobacteria</taxon>
        <taxon>Pseudomonadales</taxon>
        <taxon>Pseudomonadaceae</taxon>
        <taxon>Pseudomonas</taxon>
    </lineage>
</organism>
<feature type="transmembrane region" description="Helical" evidence="2">
    <location>
        <begin position="334"/>
        <end position="352"/>
    </location>
</feature>
<feature type="transmembrane region" description="Helical" evidence="2">
    <location>
        <begin position="306"/>
        <end position="327"/>
    </location>
</feature>
<dbReference type="InterPro" id="IPR011049">
    <property type="entry name" value="Serralysin-like_metalloprot_C"/>
</dbReference>
<evidence type="ECO:0000313" key="3">
    <source>
        <dbReference type="EMBL" id="AMQ87141.2"/>
    </source>
</evidence>
<feature type="region of interest" description="Disordered" evidence="1">
    <location>
        <begin position="1"/>
        <end position="46"/>
    </location>
</feature>
<keyword evidence="2" id="KW-1133">Transmembrane helix</keyword>
<feature type="compositionally biased region" description="Polar residues" evidence="1">
    <location>
        <begin position="25"/>
        <end position="39"/>
    </location>
</feature>
<dbReference type="SUPFAM" id="SSF51120">
    <property type="entry name" value="beta-Roll"/>
    <property type="match status" value="1"/>
</dbReference>